<proteinExistence type="inferred from homology"/>
<dbReference type="Proteomes" id="UP001147700">
    <property type="component" value="Unassembled WGS sequence"/>
</dbReference>
<feature type="domain" description="Activator of Hsp90 ATPase homologue 1/2-like C-terminal" evidence="2">
    <location>
        <begin position="15"/>
        <end position="105"/>
    </location>
</feature>
<comment type="caution">
    <text evidence="3">The sequence shown here is derived from an EMBL/GenBank/DDBJ whole genome shotgun (WGS) entry which is preliminary data.</text>
</comment>
<dbReference type="Gene3D" id="3.30.530.20">
    <property type="match status" value="1"/>
</dbReference>
<dbReference type="EMBL" id="JAPCID010000083">
    <property type="protein sequence ID" value="MDA0142319.1"/>
    <property type="molecule type" value="Genomic_DNA"/>
</dbReference>
<comment type="similarity">
    <text evidence="1">Belongs to the AHA1 family.</text>
</comment>
<evidence type="ECO:0000313" key="4">
    <source>
        <dbReference type="Proteomes" id="UP001147700"/>
    </source>
</evidence>
<protein>
    <submittedName>
        <fullName evidence="3">SRPBCC domain-containing protein</fullName>
    </submittedName>
</protein>
<evidence type="ECO:0000313" key="3">
    <source>
        <dbReference type="EMBL" id="MDA0142319.1"/>
    </source>
</evidence>
<sequence length="219" mass="24793">MNKLWEVTWEGELPASPQAVWATFTRHSASYLWPIEYEPRVGGAERGLTQGGGTVTVWEPHRHFVTRTRPEQERDGLNEVEITLEPLGAITYFRFTHRAEIPEAEYDVQLAMCREHTALYQHSLGQAACYFHGLEAQYEADDELEGSFAEVLERLGVPADAVTGDRVTLTNGIEGVVDYRARSFLGVRGEDVLFRVYGRDTWGYPVGTTTHRFPTRTEA</sequence>
<evidence type="ECO:0000256" key="1">
    <source>
        <dbReference type="ARBA" id="ARBA00006817"/>
    </source>
</evidence>
<dbReference type="CDD" id="cd07814">
    <property type="entry name" value="SRPBCC_CalC_Aha1-like"/>
    <property type="match status" value="1"/>
</dbReference>
<evidence type="ECO:0000259" key="2">
    <source>
        <dbReference type="Pfam" id="PF08327"/>
    </source>
</evidence>
<accession>A0ABT4RUS2</accession>
<dbReference type="InterPro" id="IPR013538">
    <property type="entry name" value="ASHA1/2-like_C"/>
</dbReference>
<dbReference type="Pfam" id="PF08327">
    <property type="entry name" value="AHSA1"/>
    <property type="match status" value="1"/>
</dbReference>
<gene>
    <name evidence="3" type="ORF">OJ962_32850</name>
</gene>
<dbReference type="RefSeq" id="WP_202953557.1">
    <property type="nucleotide sequence ID" value="NZ_JAPCID010000083.1"/>
</dbReference>
<keyword evidence="4" id="KW-1185">Reference proteome</keyword>
<name>A0ABT4RUS2_9ACTN</name>
<organism evidence="3 4">
    <name type="scientific">Solirubrobacter deserti</name>
    <dbReference type="NCBI Taxonomy" id="2282478"/>
    <lineage>
        <taxon>Bacteria</taxon>
        <taxon>Bacillati</taxon>
        <taxon>Actinomycetota</taxon>
        <taxon>Thermoleophilia</taxon>
        <taxon>Solirubrobacterales</taxon>
        <taxon>Solirubrobacteraceae</taxon>
        <taxon>Solirubrobacter</taxon>
    </lineage>
</organism>
<dbReference type="InterPro" id="IPR023393">
    <property type="entry name" value="START-like_dom_sf"/>
</dbReference>
<reference evidence="3" key="1">
    <citation type="submission" date="2022-10" db="EMBL/GenBank/DDBJ databases">
        <title>The WGS of Solirubrobacter sp. CPCC 204708.</title>
        <authorList>
            <person name="Jiang Z."/>
        </authorList>
    </citation>
    <scope>NUCLEOTIDE SEQUENCE</scope>
    <source>
        <strain evidence="3">CPCC 204708</strain>
    </source>
</reference>
<dbReference type="SUPFAM" id="SSF55961">
    <property type="entry name" value="Bet v1-like"/>
    <property type="match status" value="1"/>
</dbReference>